<dbReference type="PANTHER" id="PTHR16305:SF35">
    <property type="entry name" value="TRANSCRIPTIONAL ACTIVATOR DOMAIN"/>
    <property type="match status" value="1"/>
</dbReference>
<dbReference type="InterPro" id="IPR016032">
    <property type="entry name" value="Sig_transdc_resp-reg_C-effctor"/>
</dbReference>
<dbReference type="CDD" id="cd06170">
    <property type="entry name" value="LuxR_C_like"/>
    <property type="match status" value="1"/>
</dbReference>
<dbReference type="Proteomes" id="UP001197114">
    <property type="component" value="Unassembled WGS sequence"/>
</dbReference>
<name>A0ABS6YUE8_9ACTN</name>
<dbReference type="InterPro" id="IPR041664">
    <property type="entry name" value="AAA_16"/>
</dbReference>
<accession>A0ABS6YUE8</accession>
<dbReference type="InterPro" id="IPR027417">
    <property type="entry name" value="P-loop_NTPase"/>
</dbReference>
<dbReference type="Pfam" id="PF00196">
    <property type="entry name" value="GerE"/>
    <property type="match status" value="1"/>
</dbReference>
<organism evidence="4 5">
    <name type="scientific">Streptomyces anatolicus</name>
    <dbReference type="NCBI Taxonomy" id="2675858"/>
    <lineage>
        <taxon>Bacteria</taxon>
        <taxon>Bacillati</taxon>
        <taxon>Actinomycetota</taxon>
        <taxon>Actinomycetes</taxon>
        <taxon>Kitasatosporales</taxon>
        <taxon>Streptomycetaceae</taxon>
        <taxon>Streptomyces</taxon>
    </lineage>
</organism>
<keyword evidence="2" id="KW-0067">ATP-binding</keyword>
<dbReference type="InterPro" id="IPR036388">
    <property type="entry name" value="WH-like_DNA-bd_sf"/>
</dbReference>
<dbReference type="SMART" id="SM00421">
    <property type="entry name" value="HTH_LUXR"/>
    <property type="match status" value="1"/>
</dbReference>
<feature type="domain" description="HTH luxR-type" evidence="3">
    <location>
        <begin position="862"/>
        <end position="927"/>
    </location>
</feature>
<dbReference type="SUPFAM" id="SSF52540">
    <property type="entry name" value="P-loop containing nucleoside triphosphate hydrolases"/>
    <property type="match status" value="1"/>
</dbReference>
<dbReference type="InterPro" id="IPR000792">
    <property type="entry name" value="Tscrpt_reg_LuxR_C"/>
</dbReference>
<dbReference type="PANTHER" id="PTHR16305">
    <property type="entry name" value="TESTICULAR SOLUBLE ADENYLYL CYCLASE"/>
    <property type="match status" value="1"/>
</dbReference>
<dbReference type="PRINTS" id="PR00038">
    <property type="entry name" value="HTHLUXR"/>
</dbReference>
<dbReference type="RefSeq" id="WP_219691441.1">
    <property type="nucleotide sequence ID" value="NZ_WMBF01000419.1"/>
</dbReference>
<reference evidence="4 5" key="1">
    <citation type="submission" date="2019-11" db="EMBL/GenBank/DDBJ databases">
        <authorList>
            <person name="Ay H."/>
        </authorList>
    </citation>
    <scope>NUCLEOTIDE SEQUENCE [LARGE SCALE GENOMIC DNA]</scope>
    <source>
        <strain evidence="4 5">BG9H</strain>
    </source>
</reference>
<evidence type="ECO:0000313" key="5">
    <source>
        <dbReference type="Proteomes" id="UP001197114"/>
    </source>
</evidence>
<evidence type="ECO:0000256" key="1">
    <source>
        <dbReference type="ARBA" id="ARBA00022741"/>
    </source>
</evidence>
<dbReference type="Gene3D" id="1.10.10.10">
    <property type="entry name" value="Winged helix-like DNA-binding domain superfamily/Winged helix DNA-binding domain"/>
    <property type="match status" value="1"/>
</dbReference>
<dbReference type="PROSITE" id="PS50043">
    <property type="entry name" value="HTH_LUXR_2"/>
    <property type="match status" value="1"/>
</dbReference>
<protein>
    <submittedName>
        <fullName evidence="4">AAA family ATPase</fullName>
    </submittedName>
</protein>
<dbReference type="PROSITE" id="PS00622">
    <property type="entry name" value="HTH_LUXR_1"/>
    <property type="match status" value="1"/>
</dbReference>
<comment type="caution">
    <text evidence="4">The sequence shown here is derived from an EMBL/GenBank/DDBJ whole genome shotgun (WGS) entry which is preliminary data.</text>
</comment>
<evidence type="ECO:0000313" key="4">
    <source>
        <dbReference type="EMBL" id="MBW5425039.1"/>
    </source>
</evidence>
<gene>
    <name evidence="4" type="ORF">GKQ77_26355</name>
</gene>
<proteinExistence type="predicted"/>
<keyword evidence="5" id="KW-1185">Reference proteome</keyword>
<evidence type="ECO:0000259" key="3">
    <source>
        <dbReference type="PROSITE" id="PS50043"/>
    </source>
</evidence>
<keyword evidence="1" id="KW-0547">Nucleotide-binding</keyword>
<evidence type="ECO:0000256" key="2">
    <source>
        <dbReference type="ARBA" id="ARBA00022840"/>
    </source>
</evidence>
<dbReference type="EMBL" id="WMBF01000419">
    <property type="protein sequence ID" value="MBW5425039.1"/>
    <property type="molecule type" value="Genomic_DNA"/>
</dbReference>
<dbReference type="SUPFAM" id="SSF46894">
    <property type="entry name" value="C-terminal effector domain of the bipartite response regulators"/>
    <property type="match status" value="1"/>
</dbReference>
<dbReference type="Pfam" id="PF13191">
    <property type="entry name" value="AAA_16"/>
    <property type="match status" value="1"/>
</dbReference>
<sequence>MGWYGREDELGVIDRVLQGARQGRSAALVVRGEAGIGKSALLAHAVDAARAEGLRVLRATGTDSESELPFAGLHLLLGRAADRVGELPERQARALGGALGLSDVAAGPEGMVAGLGPASVEASGGDRFLTGLAVLTLLADLAEEQPLLCVVDDAHWLDKASAEALLFAARRLDAEGVVMLFAARDTYAPPFPAQGLDELRVGALSDAAARELLAEHAADLPHHARVRILGEAAGNPLALRELPVAQREGLAHDTTPISGHARVQRTFTDRISGLPQGTRTVLLVAAAEATDDLAVIASAASELGASVTDLDPAERKDLVRVAEGRLVFRHPLIRSAAYRSAPLGDRLAAHRALAHALPCVGNIDRRAWHLAAATTEPDEYVAAVLEETSEHARARGGYTAVAAACERAARLSPDSRDRVRRLALAAHAAAAAGEGPRAADLATRAAPHLTDPLRRAELVKVRAAVAREQGRLETSYTLLGEGAAAVAAVAPGTAAFMLYEAVTAAWLGGPRSAVSELTARLASLELTRSADTAPFVDAALALEQLAADDPKAALPALRDLVSGLGGQHAGLGLRERLSIAAWAFSTGDLEAGHKHFTALEQECRSQGAIGMLPLALMLLARSHTLLGRHRDGHTAASEGLRVAEDIGQLPYVDQIRGVLAHLAAVEGDEERCRELAIRDDVRADPPCLAWGVGALGLLDLGLGRPEAALRRYEELLDGPARHAVRVLYSLPDLIEAAARAGAPDRASAALARYEAWAEATGQAWAEAIALRCRALLAPEERAGELYERAVRLHQGGGLPFERARTGLLYGEWLRRAGRRTEARVPLRGAADAFESVGAGPWAERARAELRATGESRPAATPGGDRFSTLTPQELQVTRLAAAGLSNRDIGAQLFLSPRTVGYHLYNAYPKLGVASRGELARLSERLPG</sequence>